<organism evidence="1">
    <name type="scientific">marine sediment metagenome</name>
    <dbReference type="NCBI Taxonomy" id="412755"/>
    <lineage>
        <taxon>unclassified sequences</taxon>
        <taxon>metagenomes</taxon>
        <taxon>ecological metagenomes</taxon>
    </lineage>
</organism>
<comment type="caution">
    <text evidence="1">The sequence shown here is derived from an EMBL/GenBank/DDBJ whole genome shotgun (WGS) entry which is preliminary data.</text>
</comment>
<proteinExistence type="predicted"/>
<sequence>MRNLDTLYIREMDQEELSEFRRLWIKGYIKELIVECGVNSRDAEEIADIRFEDYIGQEGHTARDERIADSR</sequence>
<accession>A0A0F9E1R6</accession>
<reference evidence="1" key="1">
    <citation type="journal article" date="2015" name="Nature">
        <title>Complex archaea that bridge the gap between prokaryotes and eukaryotes.</title>
        <authorList>
            <person name="Spang A."/>
            <person name="Saw J.H."/>
            <person name="Jorgensen S.L."/>
            <person name="Zaremba-Niedzwiedzka K."/>
            <person name="Martijn J."/>
            <person name="Lind A.E."/>
            <person name="van Eijk R."/>
            <person name="Schleper C."/>
            <person name="Guy L."/>
            <person name="Ettema T.J."/>
        </authorList>
    </citation>
    <scope>NUCLEOTIDE SEQUENCE</scope>
</reference>
<dbReference type="AlphaFoldDB" id="A0A0F9E1R6"/>
<dbReference type="EMBL" id="LAZR01026691">
    <property type="protein sequence ID" value="KKL67943.1"/>
    <property type="molecule type" value="Genomic_DNA"/>
</dbReference>
<name>A0A0F9E1R6_9ZZZZ</name>
<evidence type="ECO:0000313" key="1">
    <source>
        <dbReference type="EMBL" id="KKL67943.1"/>
    </source>
</evidence>
<gene>
    <name evidence="1" type="ORF">LCGC14_2129930</name>
</gene>
<protein>
    <submittedName>
        <fullName evidence="1">Uncharacterized protein</fullName>
    </submittedName>
</protein>